<dbReference type="InterPro" id="IPR000683">
    <property type="entry name" value="Gfo/Idh/MocA-like_OxRdtase_N"/>
</dbReference>
<dbReference type="GO" id="GO:0000166">
    <property type="term" value="F:nucleotide binding"/>
    <property type="evidence" value="ECO:0007669"/>
    <property type="project" value="InterPro"/>
</dbReference>
<dbReference type="Pfam" id="PF02894">
    <property type="entry name" value="GFO_IDH_MocA_C"/>
    <property type="match status" value="1"/>
</dbReference>
<dbReference type="GO" id="GO:0005737">
    <property type="term" value="C:cytoplasm"/>
    <property type="evidence" value="ECO:0007669"/>
    <property type="project" value="TreeGrafter"/>
</dbReference>
<dbReference type="InterPro" id="IPR004104">
    <property type="entry name" value="Gfo/Idh/MocA-like_OxRdtase_C"/>
</dbReference>
<dbReference type="SUPFAM" id="SSF55347">
    <property type="entry name" value="Glyceraldehyde-3-phosphate dehydrogenase-like, C-terminal domain"/>
    <property type="match status" value="1"/>
</dbReference>
<reference evidence="4" key="3">
    <citation type="submission" date="2017-01" db="EMBL/GenBank/DDBJ databases">
        <authorList>
            <person name="Mah S.A."/>
            <person name="Swanson W.J."/>
            <person name="Moy G.W."/>
            <person name="Vacquier V.D."/>
        </authorList>
    </citation>
    <scope>NUCLEOTIDE SEQUENCE [LARGE SCALE GENOMIC DNA]</scope>
    <source>
        <strain evidence="4">65</strain>
    </source>
</reference>
<sequence length="351" mass="37584">MVDQKPLRAGIVGTGIFATNNHLPSLQALDSKFTPAAAFNRTKAKAEEFAKLAGITEDHVHDSLEGIINDETVDFLDILLPVQHNLATVTKAVEAGKPVLMEKPIAATVADAKAIVALDRSTDVPIMIGENWLYFQIGKKIQENLSKIGNIVSFTYKSTGPFNTDNVFLATSWRQKPEHIGGFLSDGGVHQLALLTSCVGPIASVSALTKQLRQESGTDDILFSTCKAESGAIGTFTYGSAFGATEKVGEFIIYGDAGSIKADFRPKAKSSVTVMTGATAKESKTEAVIEFDEDKSFGIQPELENLYEAITKKDKSLIVAKPEIAFHHLAIIAAALESSKKNGDSVAVEKP</sequence>
<reference evidence="3" key="1">
    <citation type="journal article" date="2014" name="Genome Announc.">
        <title>Genome sequence of the yeast Cyberlindnera fabianii (Hansenula fabianii).</title>
        <authorList>
            <person name="Freel K.C."/>
            <person name="Sarilar V."/>
            <person name="Neuveglise C."/>
            <person name="Devillers H."/>
            <person name="Friedrich A."/>
            <person name="Schacherer J."/>
        </authorList>
    </citation>
    <scope>NUCLEOTIDE SEQUENCE</scope>
    <source>
        <strain evidence="3">YJS4271</strain>
    </source>
</reference>
<dbReference type="SUPFAM" id="SSF51735">
    <property type="entry name" value="NAD(P)-binding Rossmann-fold domains"/>
    <property type="match status" value="1"/>
</dbReference>
<evidence type="ECO:0000259" key="2">
    <source>
        <dbReference type="Pfam" id="PF02894"/>
    </source>
</evidence>
<dbReference type="OMA" id="IWVGMDE"/>
<dbReference type="STRING" id="36022.A0A061AVU6"/>
<evidence type="ECO:0000259" key="1">
    <source>
        <dbReference type="Pfam" id="PF01408"/>
    </source>
</evidence>
<dbReference type="OrthoDB" id="64915at2759"/>
<name>A0A061AVU6_CYBFA</name>
<evidence type="ECO:0000313" key="5">
    <source>
        <dbReference type="Proteomes" id="UP000189513"/>
    </source>
</evidence>
<gene>
    <name evidence="4" type="ORF">BON22_3621</name>
    <name evidence="3" type="ORF">CYFA0S_07e00628g</name>
</gene>
<dbReference type="PANTHER" id="PTHR42840:SF5">
    <property type="entry name" value="NAD(P)-BINDING ROSSMANN-FOLD SUPERFAMILY PROTEIN"/>
    <property type="match status" value="1"/>
</dbReference>
<accession>A0A061AVU6</accession>
<reference evidence="5" key="2">
    <citation type="journal article" date="2017" name="Genome Announc.">
        <title>Genome sequences of Cyberlindnera fabianii 65, Pichia kudriavzevii 129, and Saccharomyces cerevisiae 131 isolated from fermented masau fruits in Zimbabwe.</title>
        <authorList>
            <person name="van Rijswijck I.M.H."/>
            <person name="Derks M.F.L."/>
            <person name="Abee T."/>
            <person name="de Ridder D."/>
            <person name="Smid E.J."/>
        </authorList>
    </citation>
    <scope>NUCLEOTIDE SEQUENCE [LARGE SCALE GENOMIC DNA]</scope>
    <source>
        <strain evidence="5">65</strain>
    </source>
</reference>
<keyword evidence="5" id="KW-1185">Reference proteome</keyword>
<dbReference type="EMBL" id="MPUK01000007">
    <property type="protein sequence ID" value="ONH66507.1"/>
    <property type="molecule type" value="Genomic_DNA"/>
</dbReference>
<dbReference type="Gene3D" id="3.30.360.10">
    <property type="entry name" value="Dihydrodipicolinate Reductase, domain 2"/>
    <property type="match status" value="1"/>
</dbReference>
<dbReference type="VEuPathDB" id="FungiDB:BON22_3621"/>
<organism evidence="3">
    <name type="scientific">Cyberlindnera fabianii</name>
    <name type="common">Yeast</name>
    <name type="synonym">Hansenula fabianii</name>
    <dbReference type="NCBI Taxonomy" id="36022"/>
    <lineage>
        <taxon>Eukaryota</taxon>
        <taxon>Fungi</taxon>
        <taxon>Dikarya</taxon>
        <taxon>Ascomycota</taxon>
        <taxon>Saccharomycotina</taxon>
        <taxon>Saccharomycetes</taxon>
        <taxon>Phaffomycetales</taxon>
        <taxon>Phaffomycetaceae</taxon>
        <taxon>Cyberlindnera</taxon>
    </lineage>
</organism>
<evidence type="ECO:0000313" key="4">
    <source>
        <dbReference type="EMBL" id="ONH66507.1"/>
    </source>
</evidence>
<dbReference type="Proteomes" id="UP000189513">
    <property type="component" value="Unassembled WGS sequence"/>
</dbReference>
<dbReference type="Pfam" id="PF01408">
    <property type="entry name" value="GFO_IDH_MocA"/>
    <property type="match status" value="1"/>
</dbReference>
<feature type="domain" description="Gfo/Idh/MocA-like oxidoreductase C-terminal" evidence="2">
    <location>
        <begin position="147"/>
        <end position="346"/>
    </location>
</feature>
<dbReference type="GO" id="GO:0016491">
    <property type="term" value="F:oxidoreductase activity"/>
    <property type="evidence" value="ECO:0007669"/>
    <property type="project" value="TreeGrafter"/>
</dbReference>
<dbReference type="PANTHER" id="PTHR42840">
    <property type="entry name" value="NAD(P)-BINDING ROSSMANN-FOLD SUPERFAMILY PROTEIN-RELATED"/>
    <property type="match status" value="1"/>
</dbReference>
<dbReference type="EMBL" id="LK052892">
    <property type="protein sequence ID" value="CDR41316.1"/>
    <property type="molecule type" value="Genomic_DNA"/>
</dbReference>
<proteinExistence type="predicted"/>
<dbReference type="InterPro" id="IPR036291">
    <property type="entry name" value="NAD(P)-bd_dom_sf"/>
</dbReference>
<protein>
    <submittedName>
        <fullName evidence="3">CYFA0S07e00628g1_1</fullName>
    </submittedName>
    <submittedName>
        <fullName evidence="4">Putative oxidoreductase YjhC</fullName>
    </submittedName>
</protein>
<dbReference type="GO" id="GO:0006740">
    <property type="term" value="P:NADPH regeneration"/>
    <property type="evidence" value="ECO:0007669"/>
    <property type="project" value="TreeGrafter"/>
</dbReference>
<evidence type="ECO:0000313" key="3">
    <source>
        <dbReference type="EMBL" id="CDR41316.1"/>
    </source>
</evidence>
<dbReference type="AlphaFoldDB" id="A0A061AVU6"/>
<feature type="domain" description="Gfo/Idh/MocA-like oxidoreductase N-terminal" evidence="1">
    <location>
        <begin position="7"/>
        <end position="129"/>
    </location>
</feature>
<dbReference type="Gene3D" id="3.40.50.720">
    <property type="entry name" value="NAD(P)-binding Rossmann-like Domain"/>
    <property type="match status" value="1"/>
</dbReference>